<name>A0A847STU7_9BACT</name>
<dbReference type="AlphaFoldDB" id="A0A847STU7"/>
<evidence type="ECO:0000313" key="1">
    <source>
        <dbReference type="EMBL" id="NLR81009.1"/>
    </source>
</evidence>
<protein>
    <submittedName>
        <fullName evidence="1">Uncharacterized protein</fullName>
    </submittedName>
</protein>
<dbReference type="RefSeq" id="WP_168740669.1">
    <property type="nucleotide sequence ID" value="NZ_JABAHZ010000005.1"/>
</dbReference>
<reference evidence="1 2" key="1">
    <citation type="submission" date="2020-04" db="EMBL/GenBank/DDBJ databases">
        <authorList>
            <person name="Yin C."/>
        </authorList>
    </citation>
    <scope>NUCLEOTIDE SEQUENCE [LARGE SCALE GENOMIC DNA]</scope>
    <source>
        <strain evidence="1 2">Ak56</strain>
    </source>
</reference>
<sequence>MWPSFDLTAPLHEQKGAEFSRKYPFLYGVLKRNRFSFLKGHVADSKPYKEFPCADFRFEDVIKMFAANNPHAMRIFNLLEMGITVIRGTLSGKQRKMFDEFLNMYFNGRKEQLCDFIGLLLCLKYSLMNGVGLFSILPPEYNSGDTDFIGMEAGNNGNILYRIKNIYIKPETNNAVQDLKRHIHFLRRNPSYEKTAGVEKYIRTRQINFIWADGNILKKLSQSGEFDETSERDNCEFQTLSVFSMALNGTYLHRVGRLHELFVTRTPGNS</sequence>
<dbReference type="EMBL" id="JABAHZ010000005">
    <property type="protein sequence ID" value="NLR81009.1"/>
    <property type="molecule type" value="Genomic_DNA"/>
</dbReference>
<organism evidence="1 2">
    <name type="scientific">Chitinophaga eiseniae</name>
    <dbReference type="NCBI Taxonomy" id="634771"/>
    <lineage>
        <taxon>Bacteria</taxon>
        <taxon>Pseudomonadati</taxon>
        <taxon>Bacteroidota</taxon>
        <taxon>Chitinophagia</taxon>
        <taxon>Chitinophagales</taxon>
        <taxon>Chitinophagaceae</taxon>
        <taxon>Chitinophaga</taxon>
    </lineage>
</organism>
<proteinExistence type="predicted"/>
<keyword evidence="2" id="KW-1185">Reference proteome</keyword>
<dbReference type="Proteomes" id="UP000552864">
    <property type="component" value="Unassembled WGS sequence"/>
</dbReference>
<gene>
    <name evidence="1" type="ORF">HGH91_20435</name>
</gene>
<evidence type="ECO:0000313" key="2">
    <source>
        <dbReference type="Proteomes" id="UP000552864"/>
    </source>
</evidence>
<accession>A0A847STU7</accession>
<comment type="caution">
    <text evidence="1">The sequence shown here is derived from an EMBL/GenBank/DDBJ whole genome shotgun (WGS) entry which is preliminary data.</text>
</comment>